<reference evidence="2" key="1">
    <citation type="submission" date="2020-11" db="EMBL/GenBank/DDBJ databases">
        <authorList>
            <consortium name="DOE Joint Genome Institute"/>
            <person name="Ahrendt S."/>
            <person name="Riley R."/>
            <person name="Andreopoulos W."/>
            <person name="Labutti K."/>
            <person name="Pangilinan J."/>
            <person name="Ruiz-Duenas F.J."/>
            <person name="Barrasa J.M."/>
            <person name="Sanchez-Garcia M."/>
            <person name="Camarero S."/>
            <person name="Miyauchi S."/>
            <person name="Serrano A."/>
            <person name="Linde D."/>
            <person name="Babiker R."/>
            <person name="Drula E."/>
            <person name="Ayuso-Fernandez I."/>
            <person name="Pacheco R."/>
            <person name="Padilla G."/>
            <person name="Ferreira P."/>
            <person name="Barriuso J."/>
            <person name="Kellner H."/>
            <person name="Castanera R."/>
            <person name="Alfaro M."/>
            <person name="Ramirez L."/>
            <person name="Pisabarro A.G."/>
            <person name="Kuo A."/>
            <person name="Tritt A."/>
            <person name="Lipzen A."/>
            <person name="He G."/>
            <person name="Yan M."/>
            <person name="Ng V."/>
            <person name="Cullen D."/>
            <person name="Martin F."/>
            <person name="Rosso M.-N."/>
            <person name="Henrissat B."/>
            <person name="Hibbett D."/>
            <person name="Martinez A.T."/>
            <person name="Grigoriev I.V."/>
        </authorList>
    </citation>
    <scope>NUCLEOTIDE SEQUENCE</scope>
    <source>
        <strain evidence="2">AH 40177</strain>
    </source>
</reference>
<evidence type="ECO:0000313" key="2">
    <source>
        <dbReference type="EMBL" id="KAF9069032.1"/>
    </source>
</evidence>
<evidence type="ECO:0000256" key="1">
    <source>
        <dbReference type="SAM" id="MobiDB-lite"/>
    </source>
</evidence>
<feature type="region of interest" description="Disordered" evidence="1">
    <location>
        <begin position="98"/>
        <end position="167"/>
    </location>
</feature>
<dbReference type="EMBL" id="JADNRY010000055">
    <property type="protein sequence ID" value="KAF9069032.1"/>
    <property type="molecule type" value="Genomic_DNA"/>
</dbReference>
<dbReference type="AlphaFoldDB" id="A0A9P5U7N4"/>
<evidence type="ECO:0000313" key="3">
    <source>
        <dbReference type="Proteomes" id="UP000772434"/>
    </source>
</evidence>
<dbReference type="Proteomes" id="UP000772434">
    <property type="component" value="Unassembled WGS sequence"/>
</dbReference>
<name>A0A9P5U7N4_9AGAR</name>
<feature type="compositionally biased region" description="Polar residues" evidence="1">
    <location>
        <begin position="126"/>
        <end position="140"/>
    </location>
</feature>
<keyword evidence="3" id="KW-1185">Reference proteome</keyword>
<protein>
    <submittedName>
        <fullName evidence="2">Uncharacterized protein</fullName>
    </submittedName>
</protein>
<feature type="compositionally biased region" description="Acidic residues" evidence="1">
    <location>
        <begin position="99"/>
        <end position="110"/>
    </location>
</feature>
<comment type="caution">
    <text evidence="2">The sequence shown here is derived from an EMBL/GenBank/DDBJ whole genome shotgun (WGS) entry which is preliminary data.</text>
</comment>
<accession>A0A9P5U7N4</accession>
<organism evidence="2 3">
    <name type="scientific">Rhodocollybia butyracea</name>
    <dbReference type="NCBI Taxonomy" id="206335"/>
    <lineage>
        <taxon>Eukaryota</taxon>
        <taxon>Fungi</taxon>
        <taxon>Dikarya</taxon>
        <taxon>Basidiomycota</taxon>
        <taxon>Agaricomycotina</taxon>
        <taxon>Agaricomycetes</taxon>
        <taxon>Agaricomycetidae</taxon>
        <taxon>Agaricales</taxon>
        <taxon>Marasmiineae</taxon>
        <taxon>Omphalotaceae</taxon>
        <taxon>Rhodocollybia</taxon>
    </lineage>
</organism>
<sequence>MADIPKFVEAPQEPSNPSVTPPIDESFKPLNIHHDGHKSSCKLRCTCRTYLDGECIENAWPSNTSLDKVERIAVADVRQDTMPLCLGCVLRLQDADAGSGEEIEMPEPEDPGLRTGGEATELPSHIPQTSSDLTSPTNGTLDDPKRDGATDVVQSPHALGGTEFYDI</sequence>
<feature type="region of interest" description="Disordered" evidence="1">
    <location>
        <begin position="1"/>
        <end position="25"/>
    </location>
</feature>
<proteinExistence type="predicted"/>
<gene>
    <name evidence="2" type="ORF">BDP27DRAFT_1363745</name>
</gene>